<accession>A0A2A7MCG8</accession>
<evidence type="ECO:0000313" key="7">
    <source>
        <dbReference type="Proteomes" id="UP000431451"/>
    </source>
</evidence>
<dbReference type="InterPro" id="IPR051532">
    <property type="entry name" value="Ester_Hydrolysis_Enzymes"/>
</dbReference>
<dbReference type="EMBL" id="CAMTCP010000282">
    <property type="protein sequence ID" value="CAI3688170.1"/>
    <property type="molecule type" value="Genomic_DNA"/>
</dbReference>
<dbReference type="Proteomes" id="UP000220840">
    <property type="component" value="Unassembled WGS sequence"/>
</dbReference>
<dbReference type="SUPFAM" id="SSF52266">
    <property type="entry name" value="SGNH hydrolase"/>
    <property type="match status" value="1"/>
</dbReference>
<evidence type="ECO:0000313" key="2">
    <source>
        <dbReference type="EMBL" id="CAG9711482.1"/>
    </source>
</evidence>
<dbReference type="Proteomes" id="UP001189143">
    <property type="component" value="Unassembled WGS sequence"/>
</dbReference>
<keyword evidence="6" id="KW-1185">Reference proteome</keyword>
<dbReference type="Pfam" id="PF13472">
    <property type="entry name" value="Lipase_GDSL_2"/>
    <property type="match status" value="1"/>
</dbReference>
<dbReference type="Proteomes" id="UP000789738">
    <property type="component" value="Unassembled WGS sequence"/>
</dbReference>
<dbReference type="OrthoDB" id="9777593at2"/>
<dbReference type="EMBL" id="CAKJVE010000004">
    <property type="protein sequence ID" value="CAG9711482.1"/>
    <property type="molecule type" value="Genomic_DNA"/>
</dbReference>
<gene>
    <name evidence="3" type="ORF">CNEO2_800007</name>
    <name evidence="2" type="ORF">CNEO_45345</name>
    <name evidence="5" type="ORF">CNEONATNEC25_00461</name>
    <name evidence="4" type="ORF">CQ394_19045</name>
</gene>
<reference evidence="4 6" key="1">
    <citation type="submission" date="2017-10" db="EMBL/GenBank/DDBJ databases">
        <title>Effective Description of Clostridium neonatale sp. nov. linked to necrotizing enterocolitis in neonates and a clarification of species assignable to the genus Clostridium (Prazmowski 1880) emend. Lawson and Rainey 2016.</title>
        <authorList>
            <person name="Bernard K."/>
            <person name="Burdz T."/>
            <person name="Wiebe D."/>
            <person name="Balcewich B."/>
            <person name="Alfa M."/>
            <person name="Bernier A.-M."/>
        </authorList>
    </citation>
    <scope>NUCLEOTIDE SEQUENCE [LARGE SCALE GENOMIC DNA]</scope>
    <source>
        <strain evidence="4 6">LCDC99A005</strain>
    </source>
</reference>
<dbReference type="InterPro" id="IPR013830">
    <property type="entry name" value="SGNH_hydro"/>
</dbReference>
<dbReference type="Gene3D" id="3.40.50.1110">
    <property type="entry name" value="SGNH hydrolase"/>
    <property type="match status" value="1"/>
</dbReference>
<feature type="domain" description="SGNH hydrolase-type esterase" evidence="1">
    <location>
        <begin position="9"/>
        <end position="176"/>
    </location>
</feature>
<dbReference type="EMBL" id="PDCJ01000004">
    <property type="protein sequence ID" value="PEG29454.1"/>
    <property type="molecule type" value="Genomic_DNA"/>
</dbReference>
<dbReference type="Proteomes" id="UP000431451">
    <property type="component" value="Unassembled WGS sequence"/>
</dbReference>
<dbReference type="GeneID" id="68875780"/>
<name>A0A2A7MCG8_9CLOT</name>
<dbReference type="PANTHER" id="PTHR30383">
    <property type="entry name" value="THIOESTERASE 1/PROTEASE 1/LYSOPHOSPHOLIPASE L1"/>
    <property type="match status" value="1"/>
</dbReference>
<dbReference type="AlphaFoldDB" id="A0A2A7MCG8"/>
<proteinExistence type="predicted"/>
<sequence length="188" mass="21074">MNTSTDIVFFGDSLTFGYGVKKQDCWVNKIIMTCNLKGINSGCNGDTTASMLSRYDKDVLSYNPSKIFIMAGTNDLMMGRSVKSIIANIELMIKDALSLNHKVVVGIPPVILGDMAYLLFSQCSIYDYVEKELPNLRSSLIELCSKHNISYIDFYNLTLNKPDLYLDGIHLNSKGNLSMYEASIDYFI</sequence>
<dbReference type="EMBL" id="UWJD01000001">
    <property type="protein sequence ID" value="VCT82874.1"/>
    <property type="molecule type" value="Genomic_DNA"/>
</dbReference>
<organism evidence="4 6">
    <name type="scientific">Clostridium neonatale</name>
    <dbReference type="NCBI Taxonomy" id="137838"/>
    <lineage>
        <taxon>Bacteria</taxon>
        <taxon>Bacillati</taxon>
        <taxon>Bacillota</taxon>
        <taxon>Clostridia</taxon>
        <taxon>Eubacteriales</taxon>
        <taxon>Clostridiaceae</taxon>
        <taxon>Clostridium</taxon>
    </lineage>
</organism>
<protein>
    <submittedName>
        <fullName evidence="5">Arylesterase</fullName>
        <ecNumber evidence="5">3.1.1.2</ecNumber>
    </submittedName>
    <submittedName>
        <fullName evidence="4">GDSL family lipase</fullName>
    </submittedName>
    <submittedName>
        <fullName evidence="2">SGNH hydrolase-type esterase domain protein</fullName>
    </submittedName>
</protein>
<evidence type="ECO:0000313" key="5">
    <source>
        <dbReference type="EMBL" id="VCT82874.1"/>
    </source>
</evidence>
<dbReference type="InterPro" id="IPR036514">
    <property type="entry name" value="SGNH_hydro_sf"/>
</dbReference>
<dbReference type="RefSeq" id="WP_058293651.1">
    <property type="nucleotide sequence ID" value="NZ_CAKJVD010000016.1"/>
</dbReference>
<dbReference type="STRING" id="137838.GCA_001458595_00706"/>
<evidence type="ECO:0000313" key="4">
    <source>
        <dbReference type="EMBL" id="PEG29454.1"/>
    </source>
</evidence>
<dbReference type="GO" id="GO:0004622">
    <property type="term" value="F:phosphatidylcholine lysophospholipase activity"/>
    <property type="evidence" value="ECO:0007669"/>
    <property type="project" value="TreeGrafter"/>
</dbReference>
<dbReference type="GO" id="GO:0004064">
    <property type="term" value="F:arylesterase activity"/>
    <property type="evidence" value="ECO:0007669"/>
    <property type="project" value="UniProtKB-EC"/>
</dbReference>
<keyword evidence="2" id="KW-0378">Hydrolase</keyword>
<reference evidence="5 7" key="2">
    <citation type="submission" date="2018-06" db="EMBL/GenBank/DDBJ databases">
        <authorList>
            <consortium name="IHU Genomes"/>
        </authorList>
    </citation>
    <scope>NUCLEOTIDE SEQUENCE [LARGE SCALE GENOMIC DNA]</scope>
    <source>
        <strain evidence="5 7">NEC25</strain>
    </source>
</reference>
<reference evidence="2" key="3">
    <citation type="submission" date="2021-10" db="EMBL/GenBank/DDBJ databases">
        <authorList>
            <person name="Mesa V."/>
        </authorList>
    </citation>
    <scope>NUCLEOTIDE SEQUENCE</scope>
    <source>
        <strain evidence="2">CC3_PB</strain>
    </source>
</reference>
<evidence type="ECO:0000313" key="3">
    <source>
        <dbReference type="EMBL" id="CAI3688170.1"/>
    </source>
</evidence>
<dbReference type="PANTHER" id="PTHR30383:SF5">
    <property type="entry name" value="SGNH HYDROLASE-TYPE ESTERASE DOMAIN-CONTAINING PROTEIN"/>
    <property type="match status" value="1"/>
</dbReference>
<dbReference type="EC" id="3.1.1.2" evidence="5"/>
<reference evidence="3" key="4">
    <citation type="submission" date="2022-10" db="EMBL/GenBank/DDBJ databases">
        <authorList>
            <person name="Aires J."/>
            <person name="Mesa V."/>
        </authorList>
    </citation>
    <scope>NUCLEOTIDE SEQUENCE</scope>
    <source>
        <strain evidence="3">Clostridium neonatale JD116</strain>
    </source>
</reference>
<evidence type="ECO:0000313" key="6">
    <source>
        <dbReference type="Proteomes" id="UP000220840"/>
    </source>
</evidence>
<evidence type="ECO:0000259" key="1">
    <source>
        <dbReference type="Pfam" id="PF13472"/>
    </source>
</evidence>